<keyword evidence="3 5" id="KW-1133">Transmembrane helix</keyword>
<organism evidence="7 8">
    <name type="scientific">Lactobacillus psittaci DSM 15354</name>
    <dbReference type="NCBI Taxonomy" id="1122152"/>
    <lineage>
        <taxon>Bacteria</taxon>
        <taxon>Bacillati</taxon>
        <taxon>Bacillota</taxon>
        <taxon>Bacilli</taxon>
        <taxon>Lactobacillales</taxon>
        <taxon>Lactobacillaceae</taxon>
        <taxon>Lactobacillus</taxon>
    </lineage>
</organism>
<evidence type="ECO:0000256" key="5">
    <source>
        <dbReference type="SAM" id="Phobius"/>
    </source>
</evidence>
<evidence type="ECO:0000313" key="7">
    <source>
        <dbReference type="EMBL" id="KRL61925.1"/>
    </source>
</evidence>
<feature type="domain" description="ABC-2 type transporter transmembrane" evidence="6">
    <location>
        <begin position="24"/>
        <end position="199"/>
    </location>
</feature>
<dbReference type="OrthoDB" id="2323813at2"/>
<feature type="transmembrane region" description="Helical" evidence="5">
    <location>
        <begin position="48"/>
        <end position="72"/>
    </location>
</feature>
<evidence type="ECO:0000259" key="6">
    <source>
        <dbReference type="Pfam" id="PF01061"/>
    </source>
</evidence>
<evidence type="ECO:0000313" key="8">
    <source>
        <dbReference type="Proteomes" id="UP000051931"/>
    </source>
</evidence>
<dbReference type="GO" id="GO:0140359">
    <property type="term" value="F:ABC-type transporter activity"/>
    <property type="evidence" value="ECO:0007669"/>
    <property type="project" value="InterPro"/>
</dbReference>
<reference evidence="7 8" key="1">
    <citation type="journal article" date="2015" name="Genome Announc.">
        <title>Expanding the biotechnology potential of lactobacilli through comparative genomics of 213 strains and associated genera.</title>
        <authorList>
            <person name="Sun Z."/>
            <person name="Harris H.M."/>
            <person name="McCann A."/>
            <person name="Guo C."/>
            <person name="Argimon S."/>
            <person name="Zhang W."/>
            <person name="Yang X."/>
            <person name="Jeffery I.B."/>
            <person name="Cooney J.C."/>
            <person name="Kagawa T.F."/>
            <person name="Liu W."/>
            <person name="Song Y."/>
            <person name="Salvetti E."/>
            <person name="Wrobel A."/>
            <person name="Rasinkangas P."/>
            <person name="Parkhill J."/>
            <person name="Rea M.C."/>
            <person name="O'Sullivan O."/>
            <person name="Ritari J."/>
            <person name="Douillard F.P."/>
            <person name="Paul Ross R."/>
            <person name="Yang R."/>
            <person name="Briner A.E."/>
            <person name="Felis G.E."/>
            <person name="de Vos W.M."/>
            <person name="Barrangou R."/>
            <person name="Klaenhammer T.R."/>
            <person name="Caufield P.W."/>
            <person name="Cui Y."/>
            <person name="Zhang H."/>
            <person name="O'Toole P.W."/>
        </authorList>
    </citation>
    <scope>NUCLEOTIDE SEQUENCE [LARGE SCALE GENOMIC DNA]</scope>
    <source>
        <strain evidence="7 8">DSM 15354</strain>
    </source>
</reference>
<dbReference type="EMBL" id="AZFB01000015">
    <property type="protein sequence ID" value="KRL61925.1"/>
    <property type="molecule type" value="Genomic_DNA"/>
</dbReference>
<accession>A0A0R1S664</accession>
<evidence type="ECO:0000256" key="2">
    <source>
        <dbReference type="ARBA" id="ARBA00022692"/>
    </source>
</evidence>
<evidence type="ECO:0000256" key="1">
    <source>
        <dbReference type="ARBA" id="ARBA00004141"/>
    </source>
</evidence>
<dbReference type="eggNOG" id="COG0842">
    <property type="taxonomic scope" value="Bacteria"/>
</dbReference>
<dbReference type="STRING" id="1122152.GCA_000425905_01376"/>
<evidence type="ECO:0000256" key="3">
    <source>
        <dbReference type="ARBA" id="ARBA00022989"/>
    </source>
</evidence>
<dbReference type="GO" id="GO:0016020">
    <property type="term" value="C:membrane"/>
    <property type="evidence" value="ECO:0007669"/>
    <property type="project" value="UniProtKB-SubCell"/>
</dbReference>
<sequence length="238" mass="26493">MENYKVTFSTIGDFENLRTIIVNYLILPVVSLVMFLLIIYGTEQDFRRVLIGSLVTTAIITMIGIITGSYCYDQNVGTSEEIISIKPKFSQYWLPKIMIASVAAAVELLVLAFIALTSMGMLAYAGKLASAFLIMIVFASLLAYICALAGDQKENPYWLTNIATASLVLVAGVIIPVSQYPTWLRVVAEVFPVSDLLDWILVGSCFNQALAVTLFKLGFWFILAGGMRLYHNWYVRKQ</sequence>
<feature type="transmembrane region" description="Helical" evidence="5">
    <location>
        <begin position="93"/>
        <end position="116"/>
    </location>
</feature>
<protein>
    <submittedName>
        <fullName evidence="7">ABC-2 type transporter family protein</fullName>
    </submittedName>
</protein>
<name>A0A0R1S664_9LACO</name>
<evidence type="ECO:0000256" key="4">
    <source>
        <dbReference type="ARBA" id="ARBA00023136"/>
    </source>
</evidence>
<gene>
    <name evidence="7" type="ORF">FC23_GL000423</name>
</gene>
<dbReference type="Pfam" id="PF01061">
    <property type="entry name" value="ABC2_membrane"/>
    <property type="match status" value="1"/>
</dbReference>
<keyword evidence="4 5" id="KW-0472">Membrane</keyword>
<feature type="transmembrane region" description="Helical" evidence="5">
    <location>
        <begin position="128"/>
        <end position="150"/>
    </location>
</feature>
<dbReference type="AlphaFoldDB" id="A0A0R1S664"/>
<dbReference type="InterPro" id="IPR013525">
    <property type="entry name" value="ABC2_TM"/>
</dbReference>
<comment type="caution">
    <text evidence="7">The sequence shown here is derived from an EMBL/GenBank/DDBJ whole genome shotgun (WGS) entry which is preliminary data.</text>
</comment>
<keyword evidence="8" id="KW-1185">Reference proteome</keyword>
<keyword evidence="2 5" id="KW-0812">Transmembrane</keyword>
<dbReference type="PATRIC" id="fig|1122152.4.peg.430"/>
<feature type="transmembrane region" description="Helical" evidence="5">
    <location>
        <begin position="21"/>
        <end position="42"/>
    </location>
</feature>
<dbReference type="RefSeq" id="WP_027825319.1">
    <property type="nucleotide sequence ID" value="NZ_AUEI01000016.1"/>
</dbReference>
<feature type="transmembrane region" description="Helical" evidence="5">
    <location>
        <begin position="157"/>
        <end position="179"/>
    </location>
</feature>
<comment type="subcellular location">
    <subcellularLocation>
        <location evidence="1">Membrane</location>
        <topology evidence="1">Multi-pass membrane protein</topology>
    </subcellularLocation>
</comment>
<dbReference type="Proteomes" id="UP000051931">
    <property type="component" value="Unassembled WGS sequence"/>
</dbReference>
<proteinExistence type="predicted"/>
<feature type="transmembrane region" description="Helical" evidence="5">
    <location>
        <begin position="199"/>
        <end position="223"/>
    </location>
</feature>